<proteinExistence type="predicted"/>
<dbReference type="KEGG" id="vg:26796672"/>
<organism evidence="1 2">
    <name type="scientific">Pseudoalteromonas phage H101</name>
    <dbReference type="NCBI Taxonomy" id="1654919"/>
    <lineage>
        <taxon>Viruses</taxon>
        <taxon>Duplodnaviria</taxon>
        <taxon>Heunggongvirae</taxon>
        <taxon>Uroviricota</taxon>
        <taxon>Caudoviricetes</taxon>
        <taxon>Shandongvirus</taxon>
        <taxon>Shandongvirus H101</taxon>
    </lineage>
</organism>
<dbReference type="EMBL" id="KR534323">
    <property type="protein sequence ID" value="AKO61078.1"/>
    <property type="molecule type" value="Genomic_DNA"/>
</dbReference>
<reference evidence="1 2" key="1">
    <citation type="submission" date="2015-05" db="EMBL/GenBank/DDBJ databases">
        <authorList>
            <person name="Wang D.B."/>
            <person name="Wang M."/>
        </authorList>
    </citation>
    <scope>NUCLEOTIDE SEQUENCE [LARGE SCALE GENOMIC DNA]</scope>
</reference>
<sequence length="66" mass="7543">MSKLVIHRIGTKSQMKCLFPEDTVYLNLKRRSFDDIKGMRFSEVISCNGCTEEDERLAKEFLLGGG</sequence>
<evidence type="ECO:0000313" key="1">
    <source>
        <dbReference type="EMBL" id="AKO61078.1"/>
    </source>
</evidence>
<keyword evidence="2" id="KW-1185">Reference proteome</keyword>
<protein>
    <submittedName>
        <fullName evidence="1">Uncharacterized protein</fullName>
    </submittedName>
</protein>
<evidence type="ECO:0000313" key="2">
    <source>
        <dbReference type="Proteomes" id="UP000202763"/>
    </source>
</evidence>
<dbReference type="Proteomes" id="UP000202763">
    <property type="component" value="Segment"/>
</dbReference>
<dbReference type="RefSeq" id="YP_009225611.1">
    <property type="nucleotide sequence ID" value="NC_029094.1"/>
</dbReference>
<dbReference type="GeneID" id="26796672"/>
<accession>A0A0H4IS23</accession>
<name>A0A0H4IS23_9CAUD</name>